<evidence type="ECO:0000313" key="2">
    <source>
        <dbReference type="Proteomes" id="UP000287533"/>
    </source>
</evidence>
<gene>
    <name evidence="1" type="ORF">D2E25_1003</name>
</gene>
<dbReference type="SUPFAM" id="SSF53756">
    <property type="entry name" value="UDP-Glycosyltransferase/glycogen phosphorylase"/>
    <property type="match status" value="1"/>
</dbReference>
<sequence length="378" mass="41300">MKPRVLAFGTYNVRKHPRVGILIDGLRANGCTVEEINHPLTLSTAQRVEILKKLWKLFGFAWNLLGLWRALRRDARAWMRANGRPDAVLVGYMGHFDVLLARHVFRHVPIALDHLIFAGDTAKDRGARGLKVRLLNQLDRMALGACDLAIMDTEEHRAMLPSGVNGMVIPVGAPDEWYAAGEAAEKTASSSREGIVFYGLYTPLQGAPVIAQAVRELADRGITPPVTLIGSGQDFEQVRSIVDGLSNVTLIPWMEPEQLPAEVARHAISLGIFSTTPKGLHVVPNKVYQAMAAGCAVITSDTALQRRMLGDGVVYVKPGDAHALANAIEHLLSDAQALHAAQQHALATAQRFTAPQVAESLATWVQNRKRAYITESEQ</sequence>
<dbReference type="GO" id="GO:0016757">
    <property type="term" value="F:glycosyltransferase activity"/>
    <property type="evidence" value="ECO:0007669"/>
    <property type="project" value="TreeGrafter"/>
</dbReference>
<proteinExistence type="predicted"/>
<dbReference type="Proteomes" id="UP000287533">
    <property type="component" value="Unassembled WGS sequence"/>
</dbReference>
<name>A0A430FLM2_9BIFI</name>
<evidence type="ECO:0000313" key="1">
    <source>
        <dbReference type="EMBL" id="RSX53680.1"/>
    </source>
</evidence>
<dbReference type="AlphaFoldDB" id="A0A430FLM2"/>
<dbReference type="PANTHER" id="PTHR12526:SF636">
    <property type="entry name" value="BLL3647 PROTEIN"/>
    <property type="match status" value="1"/>
</dbReference>
<organism evidence="1 2">
    <name type="scientific">Bifidobacterium goeldii</name>
    <dbReference type="NCBI Taxonomy" id="2306975"/>
    <lineage>
        <taxon>Bacteria</taxon>
        <taxon>Bacillati</taxon>
        <taxon>Actinomycetota</taxon>
        <taxon>Actinomycetes</taxon>
        <taxon>Bifidobacteriales</taxon>
        <taxon>Bifidobacteriaceae</taxon>
        <taxon>Bifidobacterium</taxon>
    </lineage>
</organism>
<accession>A0A430FLM2</accession>
<dbReference type="RefSeq" id="WP_125980439.1">
    <property type="nucleotide sequence ID" value="NZ_QXGL01000002.1"/>
</dbReference>
<dbReference type="PANTHER" id="PTHR12526">
    <property type="entry name" value="GLYCOSYLTRANSFERASE"/>
    <property type="match status" value="1"/>
</dbReference>
<protein>
    <submittedName>
        <fullName evidence="1">Glycosyl transferases group 1</fullName>
    </submittedName>
</protein>
<dbReference type="Gene3D" id="3.40.50.2000">
    <property type="entry name" value="Glycogen Phosphorylase B"/>
    <property type="match status" value="2"/>
</dbReference>
<dbReference type="Pfam" id="PF13692">
    <property type="entry name" value="Glyco_trans_1_4"/>
    <property type="match status" value="1"/>
</dbReference>
<dbReference type="OrthoDB" id="9790710at2"/>
<reference evidence="1 2" key="1">
    <citation type="submission" date="2018-09" db="EMBL/GenBank/DDBJ databases">
        <title>Characterization of the phylogenetic diversity of five novel species belonging to the genus Bifidobacterium.</title>
        <authorList>
            <person name="Lugli G.A."/>
            <person name="Duranti S."/>
            <person name="Milani C."/>
        </authorList>
    </citation>
    <scope>NUCLEOTIDE SEQUENCE [LARGE SCALE GENOMIC DNA]</scope>
    <source>
        <strain evidence="1 2">2034B</strain>
    </source>
</reference>
<comment type="caution">
    <text evidence="1">The sequence shown here is derived from an EMBL/GenBank/DDBJ whole genome shotgun (WGS) entry which is preliminary data.</text>
</comment>
<dbReference type="EMBL" id="QXGL01000002">
    <property type="protein sequence ID" value="RSX53680.1"/>
    <property type="molecule type" value="Genomic_DNA"/>
</dbReference>
<keyword evidence="1" id="KW-0808">Transferase</keyword>
<keyword evidence="2" id="KW-1185">Reference proteome</keyword>